<accession>A0A8S0W426</accession>
<evidence type="ECO:0000259" key="2">
    <source>
        <dbReference type="Pfam" id="PF25534"/>
    </source>
</evidence>
<dbReference type="EMBL" id="CACVBS010000079">
    <property type="protein sequence ID" value="CAA7269475.1"/>
    <property type="molecule type" value="Genomic_DNA"/>
</dbReference>
<feature type="domain" description="DUF7918" evidence="2">
    <location>
        <begin position="59"/>
        <end position="251"/>
    </location>
</feature>
<evidence type="ECO:0000313" key="3">
    <source>
        <dbReference type="EMBL" id="CAA7269475.1"/>
    </source>
</evidence>
<dbReference type="InterPro" id="IPR057678">
    <property type="entry name" value="DUF7918"/>
</dbReference>
<dbReference type="Proteomes" id="UP000467700">
    <property type="component" value="Unassembled WGS sequence"/>
</dbReference>
<organism evidence="3 4">
    <name type="scientific">Cyclocybe aegerita</name>
    <name type="common">Black poplar mushroom</name>
    <name type="synonym">Agrocybe aegerita</name>
    <dbReference type="NCBI Taxonomy" id="1973307"/>
    <lineage>
        <taxon>Eukaryota</taxon>
        <taxon>Fungi</taxon>
        <taxon>Dikarya</taxon>
        <taxon>Basidiomycota</taxon>
        <taxon>Agaricomycotina</taxon>
        <taxon>Agaricomycetes</taxon>
        <taxon>Agaricomycetidae</taxon>
        <taxon>Agaricales</taxon>
        <taxon>Agaricineae</taxon>
        <taxon>Bolbitiaceae</taxon>
        <taxon>Cyclocybe</taxon>
    </lineage>
</organism>
<evidence type="ECO:0000256" key="1">
    <source>
        <dbReference type="SAM" id="MobiDB-lite"/>
    </source>
</evidence>
<gene>
    <name evidence="3" type="ORF">AAE3_LOCUS11735</name>
</gene>
<reference evidence="3 4" key="1">
    <citation type="submission" date="2020-01" db="EMBL/GenBank/DDBJ databases">
        <authorList>
            <person name="Gupta K D."/>
        </authorList>
    </citation>
    <scope>NUCLEOTIDE SEQUENCE [LARGE SCALE GENOMIC DNA]</scope>
</reference>
<protein>
    <recommendedName>
        <fullName evidence="2">DUF7918 domain-containing protein</fullName>
    </recommendedName>
</protein>
<sequence length="346" mass="39083">MIRWSFSDTSALFHHRCWPSSFPISSPLNTAPPGLLLPMPDMPKTRLDFGDYSARVKISGREIEHHSIKVDEEKKLVSCWIASEEGKAFAVDIEKLQANYPCSFYLFVDGDCVTGRVLRADWIKSFTISGTATGSETEQPFLFSRLELTDDDSFLASSQSARDIGEIKVEVQRVSNVQKAKNKSFTGVVLPGDQKVHERVKKATEHRVKLGQEVRTGTRPVNKFEKHEKVATFIFRYCSLGMLQANGLAKRDLAPLEKSNSAPDKRRTRKRKCTIKEESENEREGPEEAEARREETELLAQLESIRARLKNIRNARDARNKAKPPGKKIKQEPKPVFLRGEGIGPS</sequence>
<name>A0A8S0W426_CYCAE</name>
<feature type="region of interest" description="Disordered" evidence="1">
    <location>
        <begin position="254"/>
        <end position="296"/>
    </location>
</feature>
<feature type="region of interest" description="Disordered" evidence="1">
    <location>
        <begin position="310"/>
        <end position="346"/>
    </location>
</feature>
<proteinExistence type="predicted"/>
<feature type="compositionally biased region" description="Basic and acidic residues" evidence="1">
    <location>
        <begin position="274"/>
        <end position="296"/>
    </location>
</feature>
<dbReference type="AlphaFoldDB" id="A0A8S0W426"/>
<dbReference type="Pfam" id="PF25534">
    <property type="entry name" value="DUF7918"/>
    <property type="match status" value="1"/>
</dbReference>
<dbReference type="OrthoDB" id="3364132at2759"/>
<dbReference type="PANTHER" id="PTHR36223:SF1">
    <property type="entry name" value="TRANSCRIPTION ELONGATION FACTOR EAF N-TERMINAL DOMAIN-CONTAINING PROTEIN"/>
    <property type="match status" value="1"/>
</dbReference>
<comment type="caution">
    <text evidence="3">The sequence shown here is derived from an EMBL/GenBank/DDBJ whole genome shotgun (WGS) entry which is preliminary data.</text>
</comment>
<dbReference type="PANTHER" id="PTHR36223">
    <property type="entry name" value="BETA-LACTAMASE-TYPE TRANSPEPTIDASE FOLD DOMAIN CONTAINING PROTEIN"/>
    <property type="match status" value="1"/>
</dbReference>
<keyword evidence="4" id="KW-1185">Reference proteome</keyword>
<evidence type="ECO:0000313" key="4">
    <source>
        <dbReference type="Proteomes" id="UP000467700"/>
    </source>
</evidence>